<dbReference type="Gene3D" id="1.25.10.10">
    <property type="entry name" value="Leucine-rich Repeat Variant"/>
    <property type="match status" value="1"/>
</dbReference>
<dbReference type="InterPro" id="IPR011989">
    <property type="entry name" value="ARM-like"/>
</dbReference>
<accession>A0A9P7AJN6</accession>
<gene>
    <name evidence="1" type="ORF">HD556DRAFT_1310815</name>
</gene>
<reference evidence="1" key="1">
    <citation type="journal article" date="2020" name="New Phytol.">
        <title>Comparative genomics reveals dynamic genome evolution in host specialist ectomycorrhizal fungi.</title>
        <authorList>
            <person name="Lofgren L.A."/>
            <person name="Nguyen N.H."/>
            <person name="Vilgalys R."/>
            <person name="Ruytinx J."/>
            <person name="Liao H.L."/>
            <person name="Branco S."/>
            <person name="Kuo A."/>
            <person name="LaButti K."/>
            <person name="Lipzen A."/>
            <person name="Andreopoulos W."/>
            <person name="Pangilinan J."/>
            <person name="Riley R."/>
            <person name="Hundley H."/>
            <person name="Na H."/>
            <person name="Barry K."/>
            <person name="Grigoriev I.V."/>
            <person name="Stajich J.E."/>
            <person name="Kennedy P.G."/>
        </authorList>
    </citation>
    <scope>NUCLEOTIDE SEQUENCE</scope>
    <source>
        <strain evidence="1">S12</strain>
    </source>
</reference>
<dbReference type="OrthoDB" id="26399at2759"/>
<dbReference type="AlphaFoldDB" id="A0A9P7AJN6"/>
<evidence type="ECO:0000313" key="1">
    <source>
        <dbReference type="EMBL" id="KAG1790226.1"/>
    </source>
</evidence>
<name>A0A9P7AJN6_9AGAM</name>
<proteinExistence type="predicted"/>
<protein>
    <submittedName>
        <fullName evidence="1">Uncharacterized protein</fullName>
    </submittedName>
</protein>
<dbReference type="Proteomes" id="UP000719766">
    <property type="component" value="Unassembled WGS sequence"/>
</dbReference>
<keyword evidence="2" id="KW-1185">Reference proteome</keyword>
<sequence>MAVMGSPSLPTCNSNSCQFDGNTHTPSLLFLHRFSIPDSALTRYDSYPERMLLDAKPDHLMEKMYEHSDLVDFKNFIGLLTHKLQVLTSHDSIEHAGTECAYPMSTNVMPSDLHHSFISDCNKPTFDPLLISMSRSAEDISDSSYQKSTFAFLTRCVQDG</sequence>
<dbReference type="RefSeq" id="XP_041157201.1">
    <property type="nucleotide sequence ID" value="XM_041300460.1"/>
</dbReference>
<dbReference type="GeneID" id="64594224"/>
<comment type="caution">
    <text evidence="1">The sequence shown here is derived from an EMBL/GenBank/DDBJ whole genome shotgun (WGS) entry which is preliminary data.</text>
</comment>
<dbReference type="EMBL" id="JABBWE010000052">
    <property type="protein sequence ID" value="KAG1790226.1"/>
    <property type="molecule type" value="Genomic_DNA"/>
</dbReference>
<organism evidence="1 2">
    <name type="scientific">Suillus plorans</name>
    <dbReference type="NCBI Taxonomy" id="116603"/>
    <lineage>
        <taxon>Eukaryota</taxon>
        <taxon>Fungi</taxon>
        <taxon>Dikarya</taxon>
        <taxon>Basidiomycota</taxon>
        <taxon>Agaricomycotina</taxon>
        <taxon>Agaricomycetes</taxon>
        <taxon>Agaricomycetidae</taxon>
        <taxon>Boletales</taxon>
        <taxon>Suillineae</taxon>
        <taxon>Suillaceae</taxon>
        <taxon>Suillus</taxon>
    </lineage>
</organism>
<evidence type="ECO:0000313" key="2">
    <source>
        <dbReference type="Proteomes" id="UP000719766"/>
    </source>
</evidence>